<accession>A0A1H9AKW4</accession>
<keyword evidence="2" id="KW-0186">Copper</keyword>
<dbReference type="InterPro" id="IPR000923">
    <property type="entry name" value="BlueCu_1"/>
</dbReference>
<feature type="domain" description="Blue (type 1) copper" evidence="4">
    <location>
        <begin position="434"/>
        <end position="499"/>
    </location>
</feature>
<evidence type="ECO:0000313" key="5">
    <source>
        <dbReference type="EMBL" id="SEP77370.1"/>
    </source>
</evidence>
<proteinExistence type="predicted"/>
<feature type="compositionally biased region" description="Polar residues" evidence="3">
    <location>
        <begin position="54"/>
        <end position="64"/>
    </location>
</feature>
<protein>
    <submittedName>
        <fullName evidence="5">Copper binding protein, plastocyanin/azurin family</fullName>
    </submittedName>
</protein>
<dbReference type="GO" id="GO:0009055">
    <property type="term" value="F:electron transfer activity"/>
    <property type="evidence" value="ECO:0007669"/>
    <property type="project" value="InterPro"/>
</dbReference>
<dbReference type="InterPro" id="IPR008972">
    <property type="entry name" value="Cupredoxin"/>
</dbReference>
<dbReference type="InterPro" id="IPR006311">
    <property type="entry name" value="TAT_signal"/>
</dbReference>
<dbReference type="EMBL" id="FOFD01000001">
    <property type="protein sequence ID" value="SEP77370.1"/>
    <property type="molecule type" value="Genomic_DNA"/>
</dbReference>
<dbReference type="Pfam" id="PF00127">
    <property type="entry name" value="Copper-bind"/>
    <property type="match status" value="1"/>
</dbReference>
<organism evidence="5 6">
    <name type="scientific">Natrinema salaciae</name>
    <dbReference type="NCBI Taxonomy" id="1186196"/>
    <lineage>
        <taxon>Archaea</taxon>
        <taxon>Methanobacteriati</taxon>
        <taxon>Methanobacteriota</taxon>
        <taxon>Stenosarchaea group</taxon>
        <taxon>Halobacteria</taxon>
        <taxon>Halobacteriales</taxon>
        <taxon>Natrialbaceae</taxon>
        <taxon>Natrinema</taxon>
    </lineage>
</organism>
<evidence type="ECO:0000256" key="2">
    <source>
        <dbReference type="ARBA" id="ARBA00023008"/>
    </source>
</evidence>
<dbReference type="SUPFAM" id="SSF49503">
    <property type="entry name" value="Cupredoxins"/>
    <property type="match status" value="1"/>
</dbReference>
<reference evidence="6" key="1">
    <citation type="submission" date="2016-10" db="EMBL/GenBank/DDBJ databases">
        <authorList>
            <person name="Varghese N."/>
            <person name="Submissions S."/>
        </authorList>
    </citation>
    <scope>NUCLEOTIDE SEQUENCE [LARGE SCALE GENOMIC DNA]</scope>
    <source>
        <strain evidence="6">DSM 25055</strain>
    </source>
</reference>
<dbReference type="AlphaFoldDB" id="A0A1H9AKW4"/>
<keyword evidence="1" id="KW-0479">Metal-binding</keyword>
<evidence type="ECO:0000256" key="1">
    <source>
        <dbReference type="ARBA" id="ARBA00022723"/>
    </source>
</evidence>
<evidence type="ECO:0000259" key="4">
    <source>
        <dbReference type="Pfam" id="PF00127"/>
    </source>
</evidence>
<gene>
    <name evidence="5" type="ORF">SAMN04489841_0481</name>
</gene>
<evidence type="ECO:0000313" key="6">
    <source>
        <dbReference type="Proteomes" id="UP000199114"/>
    </source>
</evidence>
<sequence length="499" mass="53433">MAIRLVHTTGSAFIRILSDRSRMSSSRRRFLELGAVASIGGIAGTAGVGAAQSDGENGSESGTSGDPEVTVTARQEPGNAVYWVRPGPRPLSPMVFGTEANPRTGTDLLEARIEQASRLPSPLGEAVPQLLEELPFLVAAPDEAREPIDDSDGNSNGSNGDSIAQQRLAEPTLYSNDAEVTSGAFEISYRDHRPYDLPGQPGDTPDQVDLDAQFTDPAGNEYELEHDHVIQPPIPGYETGGGVLTGGQLHGISGTGSPLFPQVYTYGASWGVGHVTINGERATDDGMRVIHFMTTQTVRDEQYRMALDEEMPLDPDTTIAGQAHHTHGVVLPIKPTPDGPVYAPVPTAFELPNGETQPFVHAMWEQDEIVEGPFADWNDPDTANGRAADTGNAADTQADIRLLGEAPGWQGEAPDAITGTENPTLPLEEGAEYTLIWENGDGLQHNFAIEDETGEELLASEFMNQDGATQTVTFTASAEMAEYYCQVHPESMRGSIDVQ</sequence>
<dbReference type="PROSITE" id="PS51318">
    <property type="entry name" value="TAT"/>
    <property type="match status" value="1"/>
</dbReference>
<evidence type="ECO:0000256" key="3">
    <source>
        <dbReference type="SAM" id="MobiDB-lite"/>
    </source>
</evidence>
<keyword evidence="6" id="KW-1185">Reference proteome</keyword>
<name>A0A1H9AKW4_9EURY</name>
<dbReference type="STRING" id="1186196.SAMN04489841_0481"/>
<dbReference type="Gene3D" id="2.60.40.420">
    <property type="entry name" value="Cupredoxins - blue copper proteins"/>
    <property type="match status" value="1"/>
</dbReference>
<dbReference type="GO" id="GO:0005507">
    <property type="term" value="F:copper ion binding"/>
    <property type="evidence" value="ECO:0007669"/>
    <property type="project" value="InterPro"/>
</dbReference>
<dbReference type="Proteomes" id="UP000199114">
    <property type="component" value="Unassembled WGS sequence"/>
</dbReference>
<feature type="region of interest" description="Disordered" evidence="3">
    <location>
        <begin position="48"/>
        <end position="79"/>
    </location>
</feature>